<reference evidence="3" key="1">
    <citation type="submission" date="2022-11" db="EMBL/GenBank/DDBJ databases">
        <authorList>
            <person name="Petersen C."/>
        </authorList>
    </citation>
    <scope>NUCLEOTIDE SEQUENCE</scope>
    <source>
        <strain evidence="3">IBT 21917</strain>
    </source>
</reference>
<dbReference type="InterPro" id="IPR003593">
    <property type="entry name" value="AAA+_ATPase"/>
</dbReference>
<name>A0A9W9ISS4_9EURO</name>
<feature type="domain" description="AAA+ ATPase" evidence="2">
    <location>
        <begin position="588"/>
        <end position="718"/>
    </location>
</feature>
<gene>
    <name evidence="3" type="ORF">N7492_000898</name>
</gene>
<dbReference type="InterPro" id="IPR003959">
    <property type="entry name" value="ATPase_AAA_core"/>
</dbReference>
<organism evidence="3 4">
    <name type="scientific">Penicillium capsulatum</name>
    <dbReference type="NCBI Taxonomy" id="69766"/>
    <lineage>
        <taxon>Eukaryota</taxon>
        <taxon>Fungi</taxon>
        <taxon>Dikarya</taxon>
        <taxon>Ascomycota</taxon>
        <taxon>Pezizomycotina</taxon>
        <taxon>Eurotiomycetes</taxon>
        <taxon>Eurotiomycetidae</taxon>
        <taxon>Eurotiales</taxon>
        <taxon>Aspergillaceae</taxon>
        <taxon>Penicillium</taxon>
    </lineage>
</organism>
<evidence type="ECO:0000313" key="4">
    <source>
        <dbReference type="Proteomes" id="UP001146351"/>
    </source>
</evidence>
<dbReference type="GO" id="GO:0005524">
    <property type="term" value="F:ATP binding"/>
    <property type="evidence" value="ECO:0007669"/>
    <property type="project" value="InterPro"/>
</dbReference>
<dbReference type="SUPFAM" id="SSF52540">
    <property type="entry name" value="P-loop containing nucleoside triphosphate hydrolases"/>
    <property type="match status" value="1"/>
</dbReference>
<comment type="caution">
    <text evidence="3">The sequence shown here is derived from an EMBL/GenBank/DDBJ whole genome shotgun (WGS) entry which is preliminary data.</text>
</comment>
<dbReference type="AlphaFoldDB" id="A0A9W9ISS4"/>
<keyword evidence="4" id="KW-1185">Reference proteome</keyword>
<dbReference type="Proteomes" id="UP001146351">
    <property type="component" value="Unassembled WGS sequence"/>
</dbReference>
<dbReference type="Pfam" id="PF00004">
    <property type="entry name" value="AAA"/>
    <property type="match status" value="1"/>
</dbReference>
<dbReference type="InterPro" id="IPR027417">
    <property type="entry name" value="P-loop_NTPase"/>
</dbReference>
<feature type="region of interest" description="Disordered" evidence="1">
    <location>
        <begin position="1"/>
        <end position="32"/>
    </location>
</feature>
<accession>A0A9W9ISS4</accession>
<dbReference type="OrthoDB" id="10042665at2759"/>
<dbReference type="Pfam" id="PF22942">
    <property type="entry name" value="DUF7025"/>
    <property type="match status" value="1"/>
</dbReference>
<protein>
    <submittedName>
        <fullName evidence="3">ATPase AAA-type core</fullName>
    </submittedName>
</protein>
<evidence type="ECO:0000259" key="2">
    <source>
        <dbReference type="SMART" id="SM00382"/>
    </source>
</evidence>
<dbReference type="PANTHER" id="PTHR46411">
    <property type="entry name" value="FAMILY ATPASE, PUTATIVE-RELATED"/>
    <property type="match status" value="1"/>
</dbReference>
<dbReference type="EMBL" id="JAPQKO010000001">
    <property type="protein sequence ID" value="KAJ5183282.1"/>
    <property type="molecule type" value="Genomic_DNA"/>
</dbReference>
<dbReference type="Gene3D" id="3.40.50.300">
    <property type="entry name" value="P-loop containing nucleotide triphosphate hydrolases"/>
    <property type="match status" value="1"/>
</dbReference>
<sequence length="808" mass="91829">MALEKTKNASSSHCPQGLTPPDSPTMGSAAPHSSMKDLMHLVDALAKVLSDLINHETPPNTPVTQDQCPIGPDVVRLKQLLERASVELSQAAEPSQSYFPDNEQAEKVQVADALDTPVSQDQSPADLNAVRLKQVLVKLIRDKYPSVDLDPIRTTSADYESFEEWAQESTPQFKKIVETWDKDACKYKIAESVENSNDQDDHAKYIFVVRERVDRKSEEVTTYIDIKSEWLRDILRGVLQNIKAISLMENEPSIEQNILFHFLAELEKCAVGLENDPKFDIKHLKHLSLLIEHLKHTYASTSQSLHSMLQHGHITYDLLWALFKPGSHVFATCFGTGEPRCVVFDAGQEMTQDDITFFSLECRFLDYDGVKYGEAGVFLRILKYRGSKPIKELEAFPICHHPNHEQIREDLIKRGQKFRDLAGSHTQHCNGSAFFMKNGKPIKLKINSRVGVDAAFFRKMQPNYSRPRLHDIWAERKDGIAVIDLDTFFRIDREQEKEKMQEGSVDAHQMRESDLLICCPTVCCFSFKEKMFVECAVGALADVQWSPESFECLKIPSKTKELLSSLAKTRLDLVPTLSFDDIIDGKGRGLNILLHGPPGVGKTFTVEATAERFNLPLYSISAGELVVDHGDSNALEQQLETIFTIAKHFNAVLLLDEADAFMEQRTSYHDNHNRLVTVFLRKLEYYQGILFLTTNRMIEFDEAIISRIHLTIKYQGLTRDFRREIWKNLLSKAQTIQGPAIVGHDELQRLDNFSLNGREIKNLTSIAHALATVDEQPVSYKYLEMAAESNEKLSEKFSQESRVESMYL</sequence>
<dbReference type="InterPro" id="IPR054289">
    <property type="entry name" value="DUF7025"/>
</dbReference>
<dbReference type="SMART" id="SM00382">
    <property type="entry name" value="AAA"/>
    <property type="match status" value="1"/>
</dbReference>
<proteinExistence type="predicted"/>
<evidence type="ECO:0000313" key="3">
    <source>
        <dbReference type="EMBL" id="KAJ5183282.1"/>
    </source>
</evidence>
<dbReference type="GO" id="GO:0016887">
    <property type="term" value="F:ATP hydrolysis activity"/>
    <property type="evidence" value="ECO:0007669"/>
    <property type="project" value="InterPro"/>
</dbReference>
<evidence type="ECO:0000256" key="1">
    <source>
        <dbReference type="SAM" id="MobiDB-lite"/>
    </source>
</evidence>
<dbReference type="PANTHER" id="PTHR46411:SF3">
    <property type="entry name" value="AAA+ ATPASE DOMAIN-CONTAINING PROTEIN"/>
    <property type="match status" value="1"/>
</dbReference>
<dbReference type="CDD" id="cd19481">
    <property type="entry name" value="RecA-like_protease"/>
    <property type="match status" value="1"/>
</dbReference>
<reference evidence="3" key="2">
    <citation type="journal article" date="2023" name="IMA Fungus">
        <title>Comparative genomic study of the Penicillium genus elucidates a diverse pangenome and 15 lateral gene transfer events.</title>
        <authorList>
            <person name="Petersen C."/>
            <person name="Sorensen T."/>
            <person name="Nielsen M.R."/>
            <person name="Sondergaard T.E."/>
            <person name="Sorensen J.L."/>
            <person name="Fitzpatrick D.A."/>
            <person name="Frisvad J.C."/>
            <person name="Nielsen K.L."/>
        </authorList>
    </citation>
    <scope>NUCLEOTIDE SEQUENCE</scope>
    <source>
        <strain evidence="3">IBT 21917</strain>
    </source>
</reference>